<name>A0A6A5RQF7_9PLEO</name>
<keyword evidence="2" id="KW-0472">Membrane</keyword>
<reference evidence="3" key="1">
    <citation type="journal article" date="2020" name="Stud. Mycol.">
        <title>101 Dothideomycetes genomes: a test case for predicting lifestyles and emergence of pathogens.</title>
        <authorList>
            <person name="Haridas S."/>
            <person name="Albert R."/>
            <person name="Binder M."/>
            <person name="Bloem J."/>
            <person name="Labutti K."/>
            <person name="Salamov A."/>
            <person name="Andreopoulos B."/>
            <person name="Baker S."/>
            <person name="Barry K."/>
            <person name="Bills G."/>
            <person name="Bluhm B."/>
            <person name="Cannon C."/>
            <person name="Castanera R."/>
            <person name="Culley D."/>
            <person name="Daum C."/>
            <person name="Ezra D."/>
            <person name="Gonzalez J."/>
            <person name="Henrissat B."/>
            <person name="Kuo A."/>
            <person name="Liang C."/>
            <person name="Lipzen A."/>
            <person name="Lutzoni F."/>
            <person name="Magnuson J."/>
            <person name="Mondo S."/>
            <person name="Nolan M."/>
            <person name="Ohm R."/>
            <person name="Pangilinan J."/>
            <person name="Park H.-J."/>
            <person name="Ramirez L."/>
            <person name="Alfaro M."/>
            <person name="Sun H."/>
            <person name="Tritt A."/>
            <person name="Yoshinaga Y."/>
            <person name="Zwiers L.-H."/>
            <person name="Turgeon B."/>
            <person name="Goodwin S."/>
            <person name="Spatafora J."/>
            <person name="Crous P."/>
            <person name="Grigoriev I."/>
        </authorList>
    </citation>
    <scope>NUCLEOTIDE SEQUENCE</scope>
    <source>
        <strain evidence="3">CBS 183.55</strain>
    </source>
</reference>
<dbReference type="GeneID" id="54355643"/>
<protein>
    <submittedName>
        <fullName evidence="3">Uncharacterized protein</fullName>
    </submittedName>
</protein>
<feature type="transmembrane region" description="Helical" evidence="2">
    <location>
        <begin position="12"/>
        <end position="33"/>
    </location>
</feature>
<keyword evidence="2" id="KW-0812">Transmembrane</keyword>
<feature type="coiled-coil region" evidence="1">
    <location>
        <begin position="55"/>
        <end position="82"/>
    </location>
</feature>
<dbReference type="OrthoDB" id="5428081at2759"/>
<gene>
    <name evidence="3" type="ORF">M421DRAFT_91772</name>
</gene>
<evidence type="ECO:0000256" key="2">
    <source>
        <dbReference type="SAM" id="Phobius"/>
    </source>
</evidence>
<dbReference type="EMBL" id="ML978966">
    <property type="protein sequence ID" value="KAF1929284.1"/>
    <property type="molecule type" value="Genomic_DNA"/>
</dbReference>
<evidence type="ECO:0000256" key="1">
    <source>
        <dbReference type="SAM" id="Coils"/>
    </source>
</evidence>
<dbReference type="RefSeq" id="XP_033449532.1">
    <property type="nucleotide sequence ID" value="XM_033597976.1"/>
</dbReference>
<keyword evidence="2" id="KW-1133">Transmembrane helix</keyword>
<evidence type="ECO:0000313" key="4">
    <source>
        <dbReference type="Proteomes" id="UP000800082"/>
    </source>
</evidence>
<keyword evidence="4" id="KW-1185">Reference proteome</keyword>
<accession>A0A6A5RQF7</accession>
<dbReference type="AlphaFoldDB" id="A0A6A5RQF7"/>
<dbReference type="Proteomes" id="UP000800082">
    <property type="component" value="Unassembled WGS sequence"/>
</dbReference>
<evidence type="ECO:0000313" key="3">
    <source>
        <dbReference type="EMBL" id="KAF1929284.1"/>
    </source>
</evidence>
<organism evidence="3 4">
    <name type="scientific">Didymella exigua CBS 183.55</name>
    <dbReference type="NCBI Taxonomy" id="1150837"/>
    <lineage>
        <taxon>Eukaryota</taxon>
        <taxon>Fungi</taxon>
        <taxon>Dikarya</taxon>
        <taxon>Ascomycota</taxon>
        <taxon>Pezizomycotina</taxon>
        <taxon>Dothideomycetes</taxon>
        <taxon>Pleosporomycetidae</taxon>
        <taxon>Pleosporales</taxon>
        <taxon>Pleosporineae</taxon>
        <taxon>Didymellaceae</taxon>
        <taxon>Didymella</taxon>
    </lineage>
</organism>
<sequence length="101" mass="11663">MAVPQTSQTVRRWIMTAAVAGITATGTIYGAGLKTDREVRQERKRYEQASPEELISQLQIAREGLEVKKREMERKIAGFHEKKRLKEIEAQKVKDQQQQPR</sequence>
<keyword evidence="1" id="KW-0175">Coiled coil</keyword>
<proteinExistence type="predicted"/>